<protein>
    <submittedName>
        <fullName evidence="2">Uncharacterized protein</fullName>
    </submittedName>
</protein>
<name>A0AAW1FXV7_ZOAVI</name>
<dbReference type="Proteomes" id="UP001488805">
    <property type="component" value="Unassembled WGS sequence"/>
</dbReference>
<proteinExistence type="predicted"/>
<evidence type="ECO:0000313" key="2">
    <source>
        <dbReference type="EMBL" id="KAK9539571.1"/>
    </source>
</evidence>
<comment type="caution">
    <text evidence="2">The sequence shown here is derived from an EMBL/GenBank/DDBJ whole genome shotgun (WGS) entry which is preliminary data.</text>
</comment>
<feature type="region of interest" description="Disordered" evidence="1">
    <location>
        <begin position="55"/>
        <end position="77"/>
    </location>
</feature>
<organism evidence="2 3">
    <name type="scientific">Zoarces viviparus</name>
    <name type="common">Viviparous eelpout</name>
    <name type="synonym">Blennius viviparus</name>
    <dbReference type="NCBI Taxonomy" id="48416"/>
    <lineage>
        <taxon>Eukaryota</taxon>
        <taxon>Metazoa</taxon>
        <taxon>Chordata</taxon>
        <taxon>Craniata</taxon>
        <taxon>Vertebrata</taxon>
        <taxon>Euteleostomi</taxon>
        <taxon>Actinopterygii</taxon>
        <taxon>Neopterygii</taxon>
        <taxon>Teleostei</taxon>
        <taxon>Neoteleostei</taxon>
        <taxon>Acanthomorphata</taxon>
        <taxon>Eupercaria</taxon>
        <taxon>Perciformes</taxon>
        <taxon>Cottioidei</taxon>
        <taxon>Zoarcales</taxon>
        <taxon>Zoarcidae</taxon>
        <taxon>Zoarcinae</taxon>
        <taxon>Zoarces</taxon>
    </lineage>
</organism>
<dbReference type="AlphaFoldDB" id="A0AAW1FXV7"/>
<gene>
    <name evidence="2" type="ORF">VZT92_004670</name>
</gene>
<evidence type="ECO:0000313" key="3">
    <source>
        <dbReference type="Proteomes" id="UP001488805"/>
    </source>
</evidence>
<keyword evidence="3" id="KW-1185">Reference proteome</keyword>
<evidence type="ECO:0000256" key="1">
    <source>
        <dbReference type="SAM" id="MobiDB-lite"/>
    </source>
</evidence>
<reference evidence="2 3" key="1">
    <citation type="journal article" date="2024" name="Genome Biol. Evol.">
        <title>Chromosome-level genome assembly of the viviparous eelpout Zoarces viviparus.</title>
        <authorList>
            <person name="Fuhrmann N."/>
            <person name="Brasseur M.V."/>
            <person name="Bakowski C.E."/>
            <person name="Podsiadlowski L."/>
            <person name="Prost S."/>
            <person name="Krehenwinkel H."/>
            <person name="Mayer C."/>
        </authorList>
    </citation>
    <scope>NUCLEOTIDE SEQUENCE [LARGE SCALE GENOMIC DNA]</scope>
    <source>
        <strain evidence="2">NO-MEL_2022_Ind0_liver</strain>
    </source>
</reference>
<accession>A0AAW1FXV7</accession>
<dbReference type="EMBL" id="JBCEZU010000023">
    <property type="protein sequence ID" value="KAK9539571.1"/>
    <property type="molecule type" value="Genomic_DNA"/>
</dbReference>
<sequence>MQDRATVRDAKLRWSPGGPSVWPTGCFQPGFIHGTTISRIRAVTDSNKAAHRLFNLLQRPGDKQPSGAGRDEDQDQD</sequence>